<dbReference type="EMBL" id="FN648372">
    <property type="protein sequence ID" value="CBN79323.1"/>
    <property type="molecule type" value="Genomic_DNA"/>
</dbReference>
<dbReference type="InParanoid" id="D8LHP1"/>
<dbReference type="GO" id="GO:0005737">
    <property type="term" value="C:cytoplasm"/>
    <property type="evidence" value="ECO:0007669"/>
    <property type="project" value="TreeGrafter"/>
</dbReference>
<feature type="domain" description="PPIase cyclophilin-type" evidence="6">
    <location>
        <begin position="177"/>
        <end position="335"/>
    </location>
</feature>
<dbReference type="PROSITE" id="PS50072">
    <property type="entry name" value="CSA_PPIASE_2"/>
    <property type="match status" value="1"/>
</dbReference>
<evidence type="ECO:0000259" key="6">
    <source>
        <dbReference type="PROSITE" id="PS50072"/>
    </source>
</evidence>
<dbReference type="CDD" id="cd01926">
    <property type="entry name" value="cyclophilin_ABH_like"/>
    <property type="match status" value="1"/>
</dbReference>
<reference evidence="8 9" key="1">
    <citation type="journal article" date="2010" name="Nature">
        <title>The Ectocarpus genome and the independent evolution of multicellularity in brown algae.</title>
        <authorList>
            <person name="Cock J.M."/>
            <person name="Sterck L."/>
            <person name="Rouze P."/>
            <person name="Scornet D."/>
            <person name="Allen A.E."/>
            <person name="Amoutzias G."/>
            <person name="Anthouard V."/>
            <person name="Artiguenave F."/>
            <person name="Aury J.M."/>
            <person name="Badger J.H."/>
            <person name="Beszteri B."/>
            <person name="Billiau K."/>
            <person name="Bonnet E."/>
            <person name="Bothwell J.H."/>
            <person name="Bowler C."/>
            <person name="Boyen C."/>
            <person name="Brownlee C."/>
            <person name="Carrano C.J."/>
            <person name="Charrier B."/>
            <person name="Cho G.Y."/>
            <person name="Coelho S.M."/>
            <person name="Collen J."/>
            <person name="Corre E."/>
            <person name="Da Silva C."/>
            <person name="Delage L."/>
            <person name="Delaroque N."/>
            <person name="Dittami S.M."/>
            <person name="Doulbeau S."/>
            <person name="Elias M."/>
            <person name="Farnham G."/>
            <person name="Gachon C.M."/>
            <person name="Gschloessl B."/>
            <person name="Heesch S."/>
            <person name="Jabbari K."/>
            <person name="Jubin C."/>
            <person name="Kawai H."/>
            <person name="Kimura K."/>
            <person name="Kloareg B."/>
            <person name="Kupper F.C."/>
            <person name="Lang D."/>
            <person name="Le Bail A."/>
            <person name="Leblanc C."/>
            <person name="Lerouge P."/>
            <person name="Lohr M."/>
            <person name="Lopez P.J."/>
            <person name="Martens C."/>
            <person name="Maumus F."/>
            <person name="Michel G."/>
            <person name="Miranda-Saavedra D."/>
            <person name="Morales J."/>
            <person name="Moreau H."/>
            <person name="Motomura T."/>
            <person name="Nagasato C."/>
            <person name="Napoli C.A."/>
            <person name="Nelson D.R."/>
            <person name="Nyvall-Collen P."/>
            <person name="Peters A.F."/>
            <person name="Pommier C."/>
            <person name="Potin P."/>
            <person name="Poulain J."/>
            <person name="Quesneville H."/>
            <person name="Read B."/>
            <person name="Rensing S.A."/>
            <person name="Ritter A."/>
            <person name="Rousvoal S."/>
            <person name="Samanta M."/>
            <person name="Samson G."/>
            <person name="Schroeder D.C."/>
            <person name="Segurens B."/>
            <person name="Strittmatter M."/>
            <person name="Tonon T."/>
            <person name="Tregear J.W."/>
            <person name="Valentin K."/>
            <person name="von Dassow P."/>
            <person name="Yamagishi T."/>
            <person name="Van de Peer Y."/>
            <person name="Wincker P."/>
        </authorList>
    </citation>
    <scope>NUCLEOTIDE SEQUENCE [LARGE SCALE GENOMIC DNA]</scope>
    <source>
        <strain evidence="9">Ec32 / CCAP1310/4</strain>
    </source>
</reference>
<evidence type="ECO:0000256" key="1">
    <source>
        <dbReference type="ARBA" id="ARBA00000971"/>
    </source>
</evidence>
<feature type="region of interest" description="Disordered" evidence="5">
    <location>
        <begin position="60"/>
        <end position="79"/>
    </location>
</feature>
<dbReference type="OMA" id="CVAKTPW"/>
<dbReference type="OrthoDB" id="193499at2759"/>
<evidence type="ECO:0000256" key="5">
    <source>
        <dbReference type="SAM" id="MobiDB-lite"/>
    </source>
</evidence>
<dbReference type="InterPro" id="IPR001478">
    <property type="entry name" value="PDZ"/>
</dbReference>
<dbReference type="InterPro" id="IPR002130">
    <property type="entry name" value="Cyclophilin-type_PPIase_dom"/>
</dbReference>
<protein>
    <recommendedName>
        <fullName evidence="2">peptidylprolyl isomerase</fullName>
        <ecNumber evidence="2">5.2.1.8</ecNumber>
    </recommendedName>
</protein>
<evidence type="ECO:0000256" key="2">
    <source>
        <dbReference type="ARBA" id="ARBA00013194"/>
    </source>
</evidence>
<keyword evidence="3" id="KW-0697">Rotamase</keyword>
<comment type="catalytic activity">
    <reaction evidence="1">
        <text>[protein]-peptidylproline (omega=180) = [protein]-peptidylproline (omega=0)</text>
        <dbReference type="Rhea" id="RHEA:16237"/>
        <dbReference type="Rhea" id="RHEA-COMP:10747"/>
        <dbReference type="Rhea" id="RHEA-COMP:10748"/>
        <dbReference type="ChEBI" id="CHEBI:83833"/>
        <dbReference type="ChEBI" id="CHEBI:83834"/>
        <dbReference type="EC" id="5.2.1.8"/>
    </reaction>
</comment>
<evidence type="ECO:0000259" key="7">
    <source>
        <dbReference type="PROSITE" id="PS50106"/>
    </source>
</evidence>
<proteinExistence type="predicted"/>
<dbReference type="AlphaFoldDB" id="D8LHP1"/>
<dbReference type="PANTHER" id="PTHR11071:SF561">
    <property type="entry name" value="PEPTIDYL-PROLYL CIS-TRANS ISOMERASE D-RELATED"/>
    <property type="match status" value="1"/>
</dbReference>
<organism evidence="8 9">
    <name type="scientific">Ectocarpus siliculosus</name>
    <name type="common">Brown alga</name>
    <name type="synonym">Conferva siliculosa</name>
    <dbReference type="NCBI Taxonomy" id="2880"/>
    <lineage>
        <taxon>Eukaryota</taxon>
        <taxon>Sar</taxon>
        <taxon>Stramenopiles</taxon>
        <taxon>Ochrophyta</taxon>
        <taxon>PX clade</taxon>
        <taxon>Phaeophyceae</taxon>
        <taxon>Ectocarpales</taxon>
        <taxon>Ectocarpaceae</taxon>
        <taxon>Ectocarpus</taxon>
    </lineage>
</organism>
<dbReference type="InterPro" id="IPR036034">
    <property type="entry name" value="PDZ_sf"/>
</dbReference>
<dbReference type="EMBL" id="FN649752">
    <property type="protein sequence ID" value="CBN79323.1"/>
    <property type="molecule type" value="Genomic_DNA"/>
</dbReference>
<evidence type="ECO:0000313" key="8">
    <source>
        <dbReference type="EMBL" id="CBN79323.1"/>
    </source>
</evidence>
<dbReference type="GO" id="GO:0016018">
    <property type="term" value="F:cyclosporin A binding"/>
    <property type="evidence" value="ECO:0007669"/>
    <property type="project" value="TreeGrafter"/>
</dbReference>
<name>D8LHP1_ECTSI</name>
<dbReference type="STRING" id="2880.D8LHP1"/>
<feature type="domain" description="PDZ" evidence="7">
    <location>
        <begin position="83"/>
        <end position="156"/>
    </location>
</feature>
<dbReference type="EC" id="5.2.1.8" evidence="2"/>
<dbReference type="InterPro" id="IPR029000">
    <property type="entry name" value="Cyclophilin-like_dom_sf"/>
</dbReference>
<gene>
    <name evidence="8" type="ORF">Esi_0197_0055</name>
</gene>
<dbReference type="SUPFAM" id="SSF50891">
    <property type="entry name" value="Cyclophilin-like"/>
    <property type="match status" value="1"/>
</dbReference>
<dbReference type="SMART" id="SM00228">
    <property type="entry name" value="PDZ"/>
    <property type="match status" value="1"/>
</dbReference>
<dbReference type="PROSITE" id="PS50106">
    <property type="entry name" value="PDZ"/>
    <property type="match status" value="1"/>
</dbReference>
<dbReference type="FunFam" id="2.40.100.10:FF:000013">
    <property type="entry name" value="Peptidyl-prolyl cis-trans isomerase"/>
    <property type="match status" value="1"/>
</dbReference>
<dbReference type="PRINTS" id="PR00153">
    <property type="entry name" value="CSAPPISMRASE"/>
</dbReference>
<dbReference type="GO" id="GO:0003755">
    <property type="term" value="F:peptidyl-prolyl cis-trans isomerase activity"/>
    <property type="evidence" value="ECO:0007669"/>
    <property type="project" value="UniProtKB-KW"/>
</dbReference>
<accession>D8LHP1</accession>
<evidence type="ECO:0000256" key="4">
    <source>
        <dbReference type="ARBA" id="ARBA00023235"/>
    </source>
</evidence>
<dbReference type="CDD" id="cd00136">
    <property type="entry name" value="PDZ_canonical"/>
    <property type="match status" value="1"/>
</dbReference>
<dbReference type="InterPro" id="IPR020892">
    <property type="entry name" value="Cyclophilin-type_PPIase_CS"/>
</dbReference>
<dbReference type="Pfam" id="PF00160">
    <property type="entry name" value="Pro_isomerase"/>
    <property type="match status" value="1"/>
</dbReference>
<dbReference type="Gene3D" id="2.40.100.10">
    <property type="entry name" value="Cyclophilin-like"/>
    <property type="match status" value="1"/>
</dbReference>
<evidence type="ECO:0000256" key="3">
    <source>
        <dbReference type="ARBA" id="ARBA00023110"/>
    </source>
</evidence>
<dbReference type="GO" id="GO:0006457">
    <property type="term" value="P:protein folding"/>
    <property type="evidence" value="ECO:0007669"/>
    <property type="project" value="InterPro"/>
</dbReference>
<dbReference type="eggNOG" id="KOG0111">
    <property type="taxonomic scope" value="Eukaryota"/>
</dbReference>
<keyword evidence="9" id="KW-1185">Reference proteome</keyword>
<keyword evidence="4" id="KW-0413">Isomerase</keyword>
<dbReference type="PROSITE" id="PS00170">
    <property type="entry name" value="CSA_PPIASE_1"/>
    <property type="match status" value="1"/>
</dbReference>
<sequence length="336" mass="35266">MVGQKSSRFAFAGVSAWLVAGSSAFVLPSLQTARTAALPSAPSASTSVFCGRPAAVASSPNEATAAGAGRRRGGGGGLRMAESEKLEVSLKKPMGLVLEENVGGFGGLRVKEVADGGSAQEDGTVRVGDQLLEVQGENVKGIDFDEGMKKLMDAPEDGVKLKLFRGLTADLYNPQVYFDIEINGEDKGRILMQLRSDVVPKTAENFRQLCTGEAPDGKSFKGTIFHRVIPGFMLQGGDFDNADGTGGSSIYGAKFEDENFNLKHTGPGVLSMANAGPGTNGSQFFICVAKTPWLDDKHVVFGEVVDGARTVKDIELLGSSGGKPSKKIKIVDCGQL</sequence>
<evidence type="ECO:0000313" key="9">
    <source>
        <dbReference type="Proteomes" id="UP000002630"/>
    </source>
</evidence>
<dbReference type="PANTHER" id="PTHR11071">
    <property type="entry name" value="PEPTIDYL-PROLYL CIS-TRANS ISOMERASE"/>
    <property type="match status" value="1"/>
</dbReference>
<dbReference type="SUPFAM" id="SSF50156">
    <property type="entry name" value="PDZ domain-like"/>
    <property type="match status" value="1"/>
</dbReference>
<dbReference type="Proteomes" id="UP000002630">
    <property type="component" value="Linkage Group LG27"/>
</dbReference>
<dbReference type="Pfam" id="PF00595">
    <property type="entry name" value="PDZ"/>
    <property type="match status" value="1"/>
</dbReference>
<dbReference type="Gene3D" id="2.30.42.10">
    <property type="match status" value="1"/>
</dbReference>